<evidence type="ECO:0000256" key="1">
    <source>
        <dbReference type="SAM" id="Coils"/>
    </source>
</evidence>
<sequence length="134" mass="15851">MVKLRSGMSSDAAELISKQEEEIARLKSELQKSMKERQNLATYLQQLEQASQASHDELKMMKEAYVQQEESFQQKWNAEHERFQDLVADIQRKYSEERKTMVSLLRRSQEISTLYQQTKEFSSTLRENPSKLDE</sequence>
<protein>
    <submittedName>
        <fullName evidence="3">Uncharacterized protein</fullName>
    </submittedName>
</protein>
<reference evidence="3" key="1">
    <citation type="submission" date="2021-01" db="EMBL/GenBank/DDBJ databases">
        <authorList>
            <person name="Corre E."/>
            <person name="Pelletier E."/>
            <person name="Niang G."/>
            <person name="Scheremetjew M."/>
            <person name="Finn R."/>
            <person name="Kale V."/>
            <person name="Holt S."/>
            <person name="Cochrane G."/>
            <person name="Meng A."/>
            <person name="Brown T."/>
            <person name="Cohen L."/>
        </authorList>
    </citation>
    <scope>NUCLEOTIDE SEQUENCE</scope>
    <source>
        <strain evidence="3">CCMP 2712</strain>
    </source>
</reference>
<gene>
    <name evidence="2" type="ORF">GTHE00462_LOCUS40881</name>
    <name evidence="3" type="ORF">GTHE00462_LOCUS40882</name>
</gene>
<keyword evidence="1" id="KW-0175">Coiled coil</keyword>
<dbReference type="AlphaFoldDB" id="A0A6U6EEE5"/>
<dbReference type="EMBL" id="HBKN01052364">
    <property type="protein sequence ID" value="CAE2343145.1"/>
    <property type="molecule type" value="Transcribed_RNA"/>
</dbReference>
<accession>A0A6U6EEE5</accession>
<evidence type="ECO:0000313" key="3">
    <source>
        <dbReference type="EMBL" id="CAE2343145.1"/>
    </source>
</evidence>
<feature type="coiled-coil region" evidence="1">
    <location>
        <begin position="9"/>
        <end position="64"/>
    </location>
</feature>
<dbReference type="EMBL" id="HBKN01052363">
    <property type="protein sequence ID" value="CAE2343144.1"/>
    <property type="molecule type" value="Transcribed_RNA"/>
</dbReference>
<evidence type="ECO:0000313" key="2">
    <source>
        <dbReference type="EMBL" id="CAE2343144.1"/>
    </source>
</evidence>
<proteinExistence type="predicted"/>
<name>A0A6U6EEE5_GUITH</name>
<organism evidence="3">
    <name type="scientific">Guillardia theta</name>
    <name type="common">Cryptophyte</name>
    <name type="synonym">Cryptomonas phi</name>
    <dbReference type="NCBI Taxonomy" id="55529"/>
    <lineage>
        <taxon>Eukaryota</taxon>
        <taxon>Cryptophyceae</taxon>
        <taxon>Pyrenomonadales</taxon>
        <taxon>Geminigeraceae</taxon>
        <taxon>Guillardia</taxon>
    </lineage>
</organism>